<keyword evidence="1" id="KW-0812">Transmembrane</keyword>
<organism evidence="2 3">
    <name type="scientific">Portibacter lacus</name>
    <dbReference type="NCBI Taxonomy" id="1099794"/>
    <lineage>
        <taxon>Bacteria</taxon>
        <taxon>Pseudomonadati</taxon>
        <taxon>Bacteroidota</taxon>
        <taxon>Saprospiria</taxon>
        <taxon>Saprospirales</taxon>
        <taxon>Haliscomenobacteraceae</taxon>
        <taxon>Portibacter</taxon>
    </lineage>
</organism>
<keyword evidence="3" id="KW-1185">Reference proteome</keyword>
<evidence type="ECO:0000313" key="2">
    <source>
        <dbReference type="EMBL" id="GLR16580.1"/>
    </source>
</evidence>
<gene>
    <name evidence="2" type="ORF">GCM10007940_11950</name>
</gene>
<comment type="caution">
    <text evidence="2">The sequence shown here is derived from an EMBL/GenBank/DDBJ whole genome shotgun (WGS) entry which is preliminary data.</text>
</comment>
<sequence>MDIGKINKRRILFVLATTVILIYVVWGILPYIPTSSFITRSKPTQPSYLLYKIGSAYDTLGFKRGQSFNYSKSINKFKEYFILRPDSRIKKSNYFPISNGLRISKKLDFDLFYNSSFTFDDAEIDSLESDINIYLSKFYLGLSIKFNRIESYDTLQNFRNQSNSNAIFTSLKNTLKGDFKNNHIICIDQAFVGVDSSVIARVSKHAVNEKPYPFLYLGSDLLIREPIVFIHEVLHNQYKFLHRTCPSISETKKDTFINIMDNCYSFNNHSLDLHQIMLTFPNKSYLDQEQYPSKMIMNYKNPEKDIGNCCDRIDIYERDNIECDINNTIKGCSLDTRFISGDSINILRIIDMDALHNSAYREYDYYIDSENRARKERFIKNKVDNYIEIKRINVIYRLINRLEKLGTEKKFRKAYFNADTLSELIENVKKPILIKGQIYDSDSRSPLIAANVHVIETATGTIGDLEGRFQINVEYDFKGLLISIDNYIEEFISSSEIINKEANIEVPMQKKLD</sequence>
<reference evidence="2" key="2">
    <citation type="submission" date="2023-01" db="EMBL/GenBank/DDBJ databases">
        <title>Draft genome sequence of Portibacter lacus strain NBRC 108769.</title>
        <authorList>
            <person name="Sun Q."/>
            <person name="Mori K."/>
        </authorList>
    </citation>
    <scope>NUCLEOTIDE SEQUENCE</scope>
    <source>
        <strain evidence="2">NBRC 108769</strain>
    </source>
</reference>
<keyword evidence="1" id="KW-0472">Membrane</keyword>
<dbReference type="InterPro" id="IPR008969">
    <property type="entry name" value="CarboxyPept-like_regulatory"/>
</dbReference>
<dbReference type="Proteomes" id="UP001156666">
    <property type="component" value="Unassembled WGS sequence"/>
</dbReference>
<dbReference type="SUPFAM" id="SSF49464">
    <property type="entry name" value="Carboxypeptidase regulatory domain-like"/>
    <property type="match status" value="1"/>
</dbReference>
<evidence type="ECO:0000313" key="3">
    <source>
        <dbReference type="Proteomes" id="UP001156666"/>
    </source>
</evidence>
<keyword evidence="1" id="KW-1133">Transmembrane helix</keyword>
<evidence type="ECO:0000256" key="1">
    <source>
        <dbReference type="SAM" id="Phobius"/>
    </source>
</evidence>
<name>A0AA37SRJ1_9BACT</name>
<feature type="transmembrane region" description="Helical" evidence="1">
    <location>
        <begin position="12"/>
        <end position="32"/>
    </location>
</feature>
<proteinExistence type="predicted"/>
<reference evidence="2" key="1">
    <citation type="journal article" date="2014" name="Int. J. Syst. Evol. Microbiol.">
        <title>Complete genome sequence of Corynebacterium casei LMG S-19264T (=DSM 44701T), isolated from a smear-ripened cheese.</title>
        <authorList>
            <consortium name="US DOE Joint Genome Institute (JGI-PGF)"/>
            <person name="Walter F."/>
            <person name="Albersmeier A."/>
            <person name="Kalinowski J."/>
            <person name="Ruckert C."/>
        </authorList>
    </citation>
    <scope>NUCLEOTIDE SEQUENCE</scope>
    <source>
        <strain evidence="2">NBRC 108769</strain>
    </source>
</reference>
<dbReference type="RefSeq" id="WP_235295328.1">
    <property type="nucleotide sequence ID" value="NZ_BSOH01000006.1"/>
</dbReference>
<dbReference type="EMBL" id="BSOH01000006">
    <property type="protein sequence ID" value="GLR16580.1"/>
    <property type="molecule type" value="Genomic_DNA"/>
</dbReference>
<accession>A0AA37SRJ1</accession>
<dbReference type="AlphaFoldDB" id="A0AA37SRJ1"/>
<protein>
    <submittedName>
        <fullName evidence="2">Uncharacterized protein</fullName>
    </submittedName>
</protein>